<dbReference type="Pfam" id="PF01619">
    <property type="entry name" value="Pro_dh"/>
    <property type="match status" value="1"/>
</dbReference>
<sequence length="308" mass="33216">MLSALREICADCASRSVRVIVDAESQHFQHGIALTTLQLMREFNRGGGEKGAKTTTAAATVYNTYQAYLKATPALVEEHMRAAHEEGFTLGLKLVRGAYILSDDRRLIHDTKQDTDDAYNAIARGALERSFGAFGDDGASAAGKGHKKYPFPSTNLLLASHNRASVFAAYELHRQRVAAGLPTVPVAFGQLHGMSDEVSFGLLEHGRTLGAQAASASPRAVAMDGGAGGSDLAYDSAKGNGQPYPPAGDGNAVIMTPDVFKCTTWGSMSECIAYLVRRAVENRDAVLRTSDEYTALKNELWQRLFTWK</sequence>
<keyword evidence="5" id="KW-0285">Flavoprotein</keyword>
<evidence type="ECO:0000256" key="1">
    <source>
        <dbReference type="ARBA" id="ARBA00005869"/>
    </source>
</evidence>
<keyword evidence="4 5" id="KW-0642">Proline metabolism</keyword>
<dbReference type="GO" id="GO:0071949">
    <property type="term" value="F:FAD binding"/>
    <property type="evidence" value="ECO:0007669"/>
    <property type="project" value="TreeGrafter"/>
</dbReference>
<dbReference type="AlphaFoldDB" id="A0A9P9BQC8"/>
<dbReference type="RefSeq" id="XP_046012403.1">
    <property type="nucleotide sequence ID" value="XM_046153836.1"/>
</dbReference>
<keyword evidence="8" id="KW-1185">Reference proteome</keyword>
<comment type="catalytic activity">
    <reaction evidence="5">
        <text>L-proline + a quinone = (S)-1-pyrroline-5-carboxylate + a quinol + H(+)</text>
        <dbReference type="Rhea" id="RHEA:23784"/>
        <dbReference type="ChEBI" id="CHEBI:15378"/>
        <dbReference type="ChEBI" id="CHEBI:17388"/>
        <dbReference type="ChEBI" id="CHEBI:24646"/>
        <dbReference type="ChEBI" id="CHEBI:60039"/>
        <dbReference type="ChEBI" id="CHEBI:132124"/>
        <dbReference type="EC" id="1.5.5.2"/>
    </reaction>
</comment>
<dbReference type="InterPro" id="IPR029041">
    <property type="entry name" value="FAD-linked_oxidoreductase-like"/>
</dbReference>
<evidence type="ECO:0000256" key="3">
    <source>
        <dbReference type="ARBA" id="ARBA00023002"/>
    </source>
</evidence>
<organism evidence="7 8">
    <name type="scientific">Microdochium trichocladiopsis</name>
    <dbReference type="NCBI Taxonomy" id="1682393"/>
    <lineage>
        <taxon>Eukaryota</taxon>
        <taxon>Fungi</taxon>
        <taxon>Dikarya</taxon>
        <taxon>Ascomycota</taxon>
        <taxon>Pezizomycotina</taxon>
        <taxon>Sordariomycetes</taxon>
        <taxon>Xylariomycetidae</taxon>
        <taxon>Xylariales</taxon>
        <taxon>Microdochiaceae</taxon>
        <taxon>Microdochium</taxon>
    </lineage>
</organism>
<protein>
    <recommendedName>
        <fullName evidence="2 5">Proline dehydrogenase</fullName>
        <ecNumber evidence="2 5">1.5.5.2</ecNumber>
    </recommendedName>
</protein>
<dbReference type="GO" id="GO:0010133">
    <property type="term" value="P:L-proline catabolic process to L-glutamate"/>
    <property type="evidence" value="ECO:0007669"/>
    <property type="project" value="TreeGrafter"/>
</dbReference>
<reference evidence="7" key="1">
    <citation type="journal article" date="2021" name="Nat. Commun.">
        <title>Genetic determinants of endophytism in the Arabidopsis root mycobiome.</title>
        <authorList>
            <person name="Mesny F."/>
            <person name="Miyauchi S."/>
            <person name="Thiergart T."/>
            <person name="Pickel B."/>
            <person name="Atanasova L."/>
            <person name="Karlsson M."/>
            <person name="Huettel B."/>
            <person name="Barry K.W."/>
            <person name="Haridas S."/>
            <person name="Chen C."/>
            <person name="Bauer D."/>
            <person name="Andreopoulos W."/>
            <person name="Pangilinan J."/>
            <person name="LaButti K."/>
            <person name="Riley R."/>
            <person name="Lipzen A."/>
            <person name="Clum A."/>
            <person name="Drula E."/>
            <person name="Henrissat B."/>
            <person name="Kohler A."/>
            <person name="Grigoriev I.V."/>
            <person name="Martin F.M."/>
            <person name="Hacquard S."/>
        </authorList>
    </citation>
    <scope>NUCLEOTIDE SEQUENCE</scope>
    <source>
        <strain evidence="7">MPI-CAGE-CH-0230</strain>
    </source>
</reference>
<dbReference type="Proteomes" id="UP000756346">
    <property type="component" value="Unassembled WGS sequence"/>
</dbReference>
<gene>
    <name evidence="7" type="ORF">B0I36DRAFT_322320</name>
</gene>
<evidence type="ECO:0000256" key="2">
    <source>
        <dbReference type="ARBA" id="ARBA00012695"/>
    </source>
</evidence>
<dbReference type="GO" id="GO:0005739">
    <property type="term" value="C:mitochondrion"/>
    <property type="evidence" value="ECO:0007669"/>
    <property type="project" value="TreeGrafter"/>
</dbReference>
<comment type="function">
    <text evidence="5">Converts proline to delta-1-pyrroline-5-carboxylate.</text>
</comment>
<comment type="similarity">
    <text evidence="1 5">Belongs to the proline oxidase family.</text>
</comment>
<proteinExistence type="inferred from homology"/>
<dbReference type="GeneID" id="70183382"/>
<feature type="domain" description="Proline dehydrogenase" evidence="6">
    <location>
        <begin position="5"/>
        <end position="208"/>
    </location>
</feature>
<dbReference type="InterPro" id="IPR002872">
    <property type="entry name" value="Proline_DH_dom"/>
</dbReference>
<dbReference type="GO" id="GO:0004657">
    <property type="term" value="F:proline dehydrogenase activity"/>
    <property type="evidence" value="ECO:0007669"/>
    <property type="project" value="UniProtKB-EC"/>
</dbReference>
<comment type="caution">
    <text evidence="7">The sequence shown here is derived from an EMBL/GenBank/DDBJ whole genome shotgun (WGS) entry which is preliminary data.</text>
</comment>
<keyword evidence="5" id="KW-0274">FAD</keyword>
<keyword evidence="3 5" id="KW-0560">Oxidoreductase</keyword>
<dbReference type="PANTHER" id="PTHR13914">
    <property type="entry name" value="PROLINE OXIDASE"/>
    <property type="match status" value="1"/>
</dbReference>
<evidence type="ECO:0000313" key="7">
    <source>
        <dbReference type="EMBL" id="KAH7030723.1"/>
    </source>
</evidence>
<dbReference type="InterPro" id="IPR015659">
    <property type="entry name" value="Proline_oxidase"/>
</dbReference>
<dbReference type="OrthoDB" id="5464at2759"/>
<dbReference type="SUPFAM" id="SSF51730">
    <property type="entry name" value="FAD-linked oxidoreductase"/>
    <property type="match status" value="2"/>
</dbReference>
<dbReference type="EC" id="1.5.5.2" evidence="2 5"/>
<evidence type="ECO:0000256" key="4">
    <source>
        <dbReference type="ARBA" id="ARBA00023062"/>
    </source>
</evidence>
<accession>A0A9P9BQC8</accession>
<dbReference type="Gene3D" id="3.20.20.220">
    <property type="match status" value="1"/>
</dbReference>
<dbReference type="PANTHER" id="PTHR13914:SF0">
    <property type="entry name" value="PROLINE DEHYDROGENASE 1, MITOCHONDRIAL"/>
    <property type="match status" value="1"/>
</dbReference>
<evidence type="ECO:0000256" key="5">
    <source>
        <dbReference type="RuleBase" id="RU364054"/>
    </source>
</evidence>
<evidence type="ECO:0000259" key="6">
    <source>
        <dbReference type="Pfam" id="PF01619"/>
    </source>
</evidence>
<evidence type="ECO:0000313" key="8">
    <source>
        <dbReference type="Proteomes" id="UP000756346"/>
    </source>
</evidence>
<comment type="cofactor">
    <cofactor evidence="5">
        <name>FAD</name>
        <dbReference type="ChEBI" id="CHEBI:57692"/>
    </cofactor>
</comment>
<dbReference type="EMBL" id="JAGTJQ010000005">
    <property type="protein sequence ID" value="KAH7030723.1"/>
    <property type="molecule type" value="Genomic_DNA"/>
</dbReference>
<name>A0A9P9BQC8_9PEZI</name>